<accession>A0A356LC16</accession>
<name>A0A356LC16_9BURK</name>
<organism evidence="3 4">
    <name type="scientific">Advenella kashmirensis</name>
    <dbReference type="NCBI Taxonomy" id="310575"/>
    <lineage>
        <taxon>Bacteria</taxon>
        <taxon>Pseudomonadati</taxon>
        <taxon>Pseudomonadota</taxon>
        <taxon>Betaproteobacteria</taxon>
        <taxon>Burkholderiales</taxon>
        <taxon>Alcaligenaceae</taxon>
    </lineage>
</organism>
<dbReference type="InterPro" id="IPR005064">
    <property type="entry name" value="BUG"/>
</dbReference>
<dbReference type="AlphaFoldDB" id="A0A356LC16"/>
<proteinExistence type="inferred from homology"/>
<dbReference type="Gene3D" id="3.40.190.150">
    <property type="entry name" value="Bordetella uptake gene, domain 1"/>
    <property type="match status" value="1"/>
</dbReference>
<dbReference type="Gene3D" id="3.40.190.10">
    <property type="entry name" value="Periplasmic binding protein-like II"/>
    <property type="match status" value="1"/>
</dbReference>
<keyword evidence="2" id="KW-0732">Signal</keyword>
<comment type="caution">
    <text evidence="3">The sequence shown here is derived from an EMBL/GenBank/DDBJ whole genome shotgun (WGS) entry which is preliminary data.</text>
</comment>
<dbReference type="SUPFAM" id="SSF53850">
    <property type="entry name" value="Periplasmic binding protein-like II"/>
    <property type="match status" value="1"/>
</dbReference>
<evidence type="ECO:0000313" key="3">
    <source>
        <dbReference type="EMBL" id="HBP28464.1"/>
    </source>
</evidence>
<comment type="similarity">
    <text evidence="1">Belongs to the UPF0065 (bug) family.</text>
</comment>
<sequence>MRPFLKRVLTSLLACCIAPAAMAATALPQQITVIVPYAPGGAVDALTRILAKQLAADEGINLVVENKPGAGGSIAAQQAMRSKPDGRTLLMGTSNTHGINSVVIPDLKYDPIKDFTAVTDVAENIVILAANKDFPANTLTEAVDLIGRSPGKYSFGSPGVGSVHALAMEKFAQKLGLNITHIAYKGAGPAMIDTVAGNIPLVMAGVVPAKPFLSDKRIKILGIANPRDDMFSGVAEVAQMQYFSDIQKDTSVQSWIGLFAPAGLAPDLADSLHAAFEKAIKSSAFAKELTPLGMVPNISSRHAFADKVSANVQHWQKAASSNKPAKQ</sequence>
<dbReference type="InterPro" id="IPR042100">
    <property type="entry name" value="Bug_dom1"/>
</dbReference>
<dbReference type="PIRSF" id="PIRSF017082">
    <property type="entry name" value="YflP"/>
    <property type="match status" value="1"/>
</dbReference>
<protein>
    <submittedName>
        <fullName evidence="3">ABC transporter substrate-binding protein</fullName>
    </submittedName>
</protein>
<feature type="chain" id="PRO_5017058370" evidence="2">
    <location>
        <begin position="24"/>
        <end position="327"/>
    </location>
</feature>
<dbReference type="Proteomes" id="UP000264036">
    <property type="component" value="Unassembled WGS sequence"/>
</dbReference>
<dbReference type="PANTHER" id="PTHR42928:SF5">
    <property type="entry name" value="BLR1237 PROTEIN"/>
    <property type="match status" value="1"/>
</dbReference>
<feature type="signal peptide" evidence="2">
    <location>
        <begin position="1"/>
        <end position="23"/>
    </location>
</feature>
<reference evidence="3 4" key="1">
    <citation type="journal article" date="2018" name="Nat. Biotechnol.">
        <title>A standardized bacterial taxonomy based on genome phylogeny substantially revises the tree of life.</title>
        <authorList>
            <person name="Parks D.H."/>
            <person name="Chuvochina M."/>
            <person name="Waite D.W."/>
            <person name="Rinke C."/>
            <person name="Skarshewski A."/>
            <person name="Chaumeil P.A."/>
            <person name="Hugenholtz P."/>
        </authorList>
    </citation>
    <scope>NUCLEOTIDE SEQUENCE [LARGE SCALE GENOMIC DNA]</scope>
    <source>
        <strain evidence="3">UBA10707</strain>
    </source>
</reference>
<dbReference type="PANTHER" id="PTHR42928">
    <property type="entry name" value="TRICARBOXYLATE-BINDING PROTEIN"/>
    <property type="match status" value="1"/>
</dbReference>
<evidence type="ECO:0000313" key="4">
    <source>
        <dbReference type="Proteomes" id="UP000264036"/>
    </source>
</evidence>
<dbReference type="Pfam" id="PF03401">
    <property type="entry name" value="TctC"/>
    <property type="match status" value="1"/>
</dbReference>
<evidence type="ECO:0000256" key="2">
    <source>
        <dbReference type="SAM" id="SignalP"/>
    </source>
</evidence>
<evidence type="ECO:0000256" key="1">
    <source>
        <dbReference type="ARBA" id="ARBA00006987"/>
    </source>
</evidence>
<dbReference type="CDD" id="cd07012">
    <property type="entry name" value="PBP2_Bug_TTT"/>
    <property type="match status" value="1"/>
</dbReference>
<dbReference type="EMBL" id="DOEK01000005">
    <property type="protein sequence ID" value="HBP28464.1"/>
    <property type="molecule type" value="Genomic_DNA"/>
</dbReference>
<gene>
    <name evidence="3" type="ORF">DD666_03490</name>
</gene>